<dbReference type="Pfam" id="PF01553">
    <property type="entry name" value="Acyltransferase"/>
    <property type="match status" value="1"/>
</dbReference>
<organism evidence="6 8">
    <name type="scientific">Plasmodiophora brassicae</name>
    <name type="common">Clubroot disease agent</name>
    <dbReference type="NCBI Taxonomy" id="37360"/>
    <lineage>
        <taxon>Eukaryota</taxon>
        <taxon>Sar</taxon>
        <taxon>Rhizaria</taxon>
        <taxon>Endomyxa</taxon>
        <taxon>Phytomyxea</taxon>
        <taxon>Plasmodiophorida</taxon>
        <taxon>Plasmodiophoridae</taxon>
        <taxon>Plasmodiophora</taxon>
    </lineage>
</organism>
<proteinExistence type="inferred from homology"/>
<feature type="transmembrane region" description="Helical" evidence="4">
    <location>
        <begin position="306"/>
        <end position="339"/>
    </location>
</feature>
<dbReference type="Proteomes" id="UP000290189">
    <property type="component" value="Unassembled WGS sequence"/>
</dbReference>
<evidence type="ECO:0000259" key="5">
    <source>
        <dbReference type="SMART" id="SM00563"/>
    </source>
</evidence>
<dbReference type="SMART" id="SM00563">
    <property type="entry name" value="PlsC"/>
    <property type="match status" value="1"/>
</dbReference>
<dbReference type="EMBL" id="CDSF01000106">
    <property type="protein sequence ID" value="CEP00993.1"/>
    <property type="molecule type" value="Genomic_DNA"/>
</dbReference>
<dbReference type="InterPro" id="IPR032098">
    <property type="entry name" value="Acyltransf_C"/>
</dbReference>
<evidence type="ECO:0000256" key="1">
    <source>
        <dbReference type="ARBA" id="ARBA00008655"/>
    </source>
</evidence>
<evidence type="ECO:0000313" key="6">
    <source>
        <dbReference type="EMBL" id="CEP00993.1"/>
    </source>
</evidence>
<dbReference type="GO" id="GO:0012505">
    <property type="term" value="C:endomembrane system"/>
    <property type="evidence" value="ECO:0007669"/>
    <property type="project" value="TreeGrafter"/>
</dbReference>
<keyword evidence="4" id="KW-0812">Transmembrane</keyword>
<geneLocation type="mitochondrion" evidence="7"/>
<dbReference type="Proteomes" id="UP000039324">
    <property type="component" value="Unassembled WGS sequence"/>
</dbReference>
<keyword evidence="3" id="KW-0012">Acyltransferase</keyword>
<reference evidence="6 8" key="1">
    <citation type="submission" date="2015-02" db="EMBL/GenBank/DDBJ databases">
        <authorList>
            <person name="Chooi Y.-H."/>
        </authorList>
    </citation>
    <scope>NUCLEOTIDE SEQUENCE [LARGE SCALE GENOMIC DNA]</scope>
    <source>
        <strain evidence="6">E3</strain>
    </source>
</reference>
<evidence type="ECO:0000313" key="8">
    <source>
        <dbReference type="Proteomes" id="UP000039324"/>
    </source>
</evidence>
<dbReference type="SUPFAM" id="SSF69593">
    <property type="entry name" value="Glycerol-3-phosphate (1)-acyltransferase"/>
    <property type="match status" value="1"/>
</dbReference>
<reference evidence="7 9" key="2">
    <citation type="submission" date="2018-03" db="EMBL/GenBank/DDBJ databases">
        <authorList>
            <person name="Fogelqvist J."/>
        </authorList>
    </citation>
    <scope>NUCLEOTIDE SEQUENCE [LARGE SCALE GENOMIC DNA]</scope>
</reference>
<evidence type="ECO:0000256" key="3">
    <source>
        <dbReference type="ARBA" id="ARBA00023315"/>
    </source>
</evidence>
<comment type="similarity">
    <text evidence="1">Belongs to the 1-acyl-sn-glycerol-3-phosphate acyltransferase family.</text>
</comment>
<dbReference type="GO" id="GO:0016746">
    <property type="term" value="F:acyltransferase activity"/>
    <property type="evidence" value="ECO:0007669"/>
    <property type="project" value="UniProtKB-KW"/>
</dbReference>
<keyword evidence="7" id="KW-0496">Mitochondrion</keyword>
<sequence length="378" mass="41214">MLKACADRALACLCTLVAVVVVMASSLPINAAQAVAGALGRVRWSRALASHWWSLLQFMAEVWSDVRISFTGDSIAGSNECAICISNHSPGIDMLPGICLAGRAVGAGSVIATIKQSLRYVPGIGWTNYLQGSLFLKRSWTQDRPALGRRLDSVPRPFWLGIFPEGTRITPAKRAESQAFAEARGLPRLANVLVPRTKGFTFTVQRLRASLDAVYDITAAYEGSPFYLSDVLLRGRFRTRALHFHVRRVPTSQLPSSDADLEQWLYDAFAQKDALLAHFRMHGYYPGAAVDCPAPALHLLIRFNAWVLAFAVGLLALGGWSPASIVWAALSVATIALACRRTYAHVNRRSVLEEQHGDRALAEAIPASGRADPTKKHV</sequence>
<keyword evidence="8" id="KW-1185">Reference proteome</keyword>
<protein>
    <recommendedName>
        <fullName evidence="5">Phospholipid/glycerol acyltransferase domain-containing protein</fullName>
    </recommendedName>
</protein>
<evidence type="ECO:0000313" key="9">
    <source>
        <dbReference type="Proteomes" id="UP000290189"/>
    </source>
</evidence>
<dbReference type="CDD" id="cd07990">
    <property type="entry name" value="LPLAT_LCLAT1-like"/>
    <property type="match status" value="1"/>
</dbReference>
<accession>A0A0G4J035</accession>
<dbReference type="OrthoDB" id="189226at2759"/>
<keyword evidence="4" id="KW-0472">Membrane</keyword>
<gene>
    <name evidence="6" type="ORF">PBRA_008305</name>
    <name evidence="7" type="ORF">PLBR_LOCUS2510</name>
</gene>
<evidence type="ECO:0000256" key="4">
    <source>
        <dbReference type="SAM" id="Phobius"/>
    </source>
</evidence>
<dbReference type="PANTHER" id="PTHR10983">
    <property type="entry name" value="1-ACYLGLYCEROL-3-PHOSPHATE ACYLTRANSFERASE-RELATED"/>
    <property type="match status" value="1"/>
</dbReference>
<dbReference type="AlphaFoldDB" id="A0A0G4J035"/>
<keyword evidence="4" id="KW-1133">Transmembrane helix</keyword>
<evidence type="ECO:0000256" key="2">
    <source>
        <dbReference type="ARBA" id="ARBA00022679"/>
    </source>
</evidence>
<dbReference type="PANTHER" id="PTHR10983:SF16">
    <property type="entry name" value="LYSOCARDIOLIPIN ACYLTRANSFERASE 1"/>
    <property type="match status" value="1"/>
</dbReference>
<dbReference type="InterPro" id="IPR002123">
    <property type="entry name" value="Plipid/glycerol_acylTrfase"/>
</dbReference>
<dbReference type="STRING" id="37360.A0A0G4J035"/>
<dbReference type="OMA" id="EQECSTW"/>
<dbReference type="Pfam" id="PF16076">
    <property type="entry name" value="Acyltransf_C"/>
    <property type="match status" value="1"/>
</dbReference>
<feature type="domain" description="Phospholipid/glycerol acyltransferase" evidence="5">
    <location>
        <begin position="82"/>
        <end position="201"/>
    </location>
</feature>
<name>A0A0G4J035_PLABS</name>
<evidence type="ECO:0000313" key="7">
    <source>
        <dbReference type="EMBL" id="SPQ95295.1"/>
    </source>
</evidence>
<keyword evidence="2" id="KW-0808">Transferase</keyword>
<dbReference type="EMBL" id="OVEO01000004">
    <property type="protein sequence ID" value="SPQ95295.1"/>
    <property type="molecule type" value="Genomic_DNA"/>
</dbReference>